<organism evidence="1">
    <name type="scientific">Virus NIOZ-UU157</name>
    <dbReference type="NCBI Taxonomy" id="2763269"/>
    <lineage>
        <taxon>Viruses</taxon>
    </lineage>
</organism>
<reference evidence="1" key="1">
    <citation type="submission" date="2020-08" db="EMBL/GenBank/DDBJ databases">
        <title>Bridging the membrane lipid divide: bacteria of the FCB group superphylum have the potential to synthesize archaeal ether lipids.</title>
        <authorList>
            <person name="Villanueva L."/>
            <person name="von Meijenfeldt F.A.B."/>
            <person name="Westbye A.B."/>
            <person name="Yadav S."/>
            <person name="Hopmans E.C."/>
            <person name="Dutilh B.E."/>
            <person name="Sinninghe Damste J.S."/>
        </authorList>
    </citation>
    <scope>NUCLEOTIDE SEQUENCE</scope>
    <source>
        <strain evidence="1">NIOZ-UU157</strain>
    </source>
</reference>
<name>A0A7S9XDT1_9VIRU</name>
<evidence type="ECO:0000313" key="1">
    <source>
        <dbReference type="EMBL" id="QPI16274.1"/>
    </source>
</evidence>
<gene>
    <name evidence="1" type="ORF">NIOZUU157_00159</name>
</gene>
<protein>
    <submittedName>
        <fullName evidence="1">Uncharacterized protein</fullName>
    </submittedName>
</protein>
<sequence length="621" mass="68314">MKKLLLLLLLPIFSFSQNCVPTTIIINLDQYQSETYWIIEDTSGNMLTYGTNYGSQPDYASVVEQRCLPPGPLTFTIYDTYGDGLNGAMWGGLDGSYYVVQCYDTIVSGTNAAFGSDTAHAILVAPCPPIFGCMDSSYVEFNPRADTSDGSCSELVVFGCTDSTMYNYDSIANTMSLVPSCDYVLTLTDLVGDGWAASNLEVTQGDSVWNFTLDTAAYSQEYIINLKAPQEVSFKFSISQQAFQSAAHCGFKLTNPLGMTMIEVIPPFIQPLLKRTVPTYCGNYCIDKVFGCMDPLALNYVDTANTSTQCFYVLGCTNSSYLEYYTQGFVADTSDGSCEVKAEWGCTDSTAFNYDTIANIDNGGCIPVILGCMESLAFNFDPLANTPDTCVPLIYGCTDPTMFNFSIIANTDDGDCEPYVFGCTDSIMFNYNPLANSDNNSCIPFISGCTDPSMLNYNPSANTEDFSCIAYIYGCMDSTALNFDPLANTSNNSCVEIVMGCMDPNAYNYESIANVNDSVSCLYDANCFTGPGIPYWLNDPCYAWVISVDDYCCENEWDTICQATYDYCDGTWVGPLLTRVQTKKELIMITDLLGRPAKQSKNQLLFYIYNDGSVEKKIIKQ</sequence>
<dbReference type="EMBL" id="MW030548">
    <property type="protein sequence ID" value="QPI16274.1"/>
    <property type="molecule type" value="Genomic_DNA"/>
</dbReference>
<proteinExistence type="predicted"/>
<accession>A0A7S9XDT1</accession>